<dbReference type="STRING" id="363999.A0A439CSX4"/>
<evidence type="ECO:0000313" key="2">
    <source>
        <dbReference type="EMBL" id="RWA05253.1"/>
    </source>
</evidence>
<accession>A0A439CSX4</accession>
<dbReference type="AlphaFoldDB" id="A0A439CSX4"/>
<evidence type="ECO:0000256" key="1">
    <source>
        <dbReference type="SAM" id="Coils"/>
    </source>
</evidence>
<protein>
    <submittedName>
        <fullName evidence="2">Uncharacterized protein</fullName>
    </submittedName>
</protein>
<organism evidence="2 3">
    <name type="scientific">Xylaria grammica</name>
    <dbReference type="NCBI Taxonomy" id="363999"/>
    <lineage>
        <taxon>Eukaryota</taxon>
        <taxon>Fungi</taxon>
        <taxon>Dikarya</taxon>
        <taxon>Ascomycota</taxon>
        <taxon>Pezizomycotina</taxon>
        <taxon>Sordariomycetes</taxon>
        <taxon>Xylariomycetidae</taxon>
        <taxon>Xylariales</taxon>
        <taxon>Xylariaceae</taxon>
        <taxon>Xylaria</taxon>
    </lineage>
</organism>
<sequence>MITIRTHEEAIANLCKLPVPIHRDFQHELDNIVSELQNHEQTVQELLSVSNDIGLMYDGVLKYYGQELLHNNSLRLTQIAQNDAYETRTMAALADKTFQDSRTVRIATVIAMFYLPANLVTVRIVRLKNFNFPRSAVNGQVLIHSAAVIFQHHIDLVRQFWAEFHLENPPRGLDRGVDDASLSSWHKASLVVVGTV</sequence>
<reference evidence="2 3" key="1">
    <citation type="submission" date="2018-12" db="EMBL/GenBank/DDBJ databases">
        <title>Draft genome sequence of Xylaria grammica IHI A82.</title>
        <authorList>
            <person name="Buettner E."/>
            <person name="Kellner H."/>
        </authorList>
    </citation>
    <scope>NUCLEOTIDE SEQUENCE [LARGE SCALE GENOMIC DNA]</scope>
    <source>
        <strain evidence="2 3">IHI A82</strain>
    </source>
</reference>
<evidence type="ECO:0000313" key="3">
    <source>
        <dbReference type="Proteomes" id="UP000286045"/>
    </source>
</evidence>
<feature type="coiled-coil region" evidence="1">
    <location>
        <begin position="22"/>
        <end position="49"/>
    </location>
</feature>
<dbReference type="Proteomes" id="UP000286045">
    <property type="component" value="Unassembled WGS sequence"/>
</dbReference>
<keyword evidence="3" id="KW-1185">Reference proteome</keyword>
<proteinExistence type="predicted"/>
<dbReference type="EMBL" id="RYZI01000461">
    <property type="protein sequence ID" value="RWA05253.1"/>
    <property type="molecule type" value="Genomic_DNA"/>
</dbReference>
<name>A0A439CSX4_9PEZI</name>
<keyword evidence="1" id="KW-0175">Coiled coil</keyword>
<gene>
    <name evidence="2" type="ORF">EKO27_g9852</name>
</gene>
<comment type="caution">
    <text evidence="2">The sequence shown here is derived from an EMBL/GenBank/DDBJ whole genome shotgun (WGS) entry which is preliminary data.</text>
</comment>